<dbReference type="PROSITE" id="PS50893">
    <property type="entry name" value="ABC_TRANSPORTER_2"/>
    <property type="match status" value="1"/>
</dbReference>
<reference evidence="9 10" key="1">
    <citation type="journal article" date="2006" name="Proc. Natl. Acad. Sci. U.S.A.">
        <title>Burkholderia xenovorans LB400 harbors a multi-replicon, 9.73-Mbp genome shaped for versatility.</title>
        <authorList>
            <person name="Chain P.S."/>
            <person name="Denef V.J."/>
            <person name="Konstantinidis K.T."/>
            <person name="Vergez L.M."/>
            <person name="Agullo L."/>
            <person name="Reyes V.L."/>
            <person name="Hauser L."/>
            <person name="Cordova M."/>
            <person name="Gomez L."/>
            <person name="Gonzalez M."/>
            <person name="Land M."/>
            <person name="Lao V."/>
            <person name="Larimer F."/>
            <person name="LiPuma J.J."/>
            <person name="Mahenthiralingam E."/>
            <person name="Malfatti S.A."/>
            <person name="Marx C.J."/>
            <person name="Parnell J.J."/>
            <person name="Ramette A."/>
            <person name="Richardson P."/>
            <person name="Seeger M."/>
            <person name="Smith D."/>
            <person name="Spilker T."/>
            <person name="Sul W.J."/>
            <person name="Tsoi T.V."/>
            <person name="Ulrich L.E."/>
            <person name="Zhulin I.B."/>
            <person name="Tiedje J.M."/>
        </authorList>
    </citation>
    <scope>NUCLEOTIDE SEQUENCE [LARGE SCALE GENOMIC DNA]</scope>
    <source>
        <strain evidence="9 10">LB400</strain>
    </source>
</reference>
<dbReference type="eggNOG" id="COG0410">
    <property type="taxonomic scope" value="Bacteria"/>
</dbReference>
<dbReference type="CDD" id="cd03224">
    <property type="entry name" value="ABC_TM1139_LivF_branched"/>
    <property type="match status" value="1"/>
</dbReference>
<dbReference type="InterPro" id="IPR027417">
    <property type="entry name" value="P-loop_NTPase"/>
</dbReference>
<sequence>MHDTVLKISDLDVRYGAIPALHAVDMTLREGEAVGLLGANGAGKTTLLNTLSGFLRPSAGRIELFGKDIGRAAPHTIVRRGLLHLSQERDLFGELTVIDNLRIGSISRAPKTASRNLERVFHYFPRLRERVSQAAATLSGGEQQMLAIGRALMAEPTIMLFDEPSAGLSPLFVHEIGAMMCALRKDEGMSIVLVEQNMKLAAQVVDRFHILRAGHVVAEGPVSELEKDHEELAREYYL</sequence>
<dbReference type="PANTHER" id="PTHR43820">
    <property type="entry name" value="HIGH-AFFINITY BRANCHED-CHAIN AMINO ACID TRANSPORT ATP-BINDING PROTEIN LIVF"/>
    <property type="match status" value="1"/>
</dbReference>
<dbReference type="InterPro" id="IPR052156">
    <property type="entry name" value="BCAA_Transport_ATP-bd_LivF"/>
</dbReference>
<dbReference type="RefSeq" id="WP_011492261.1">
    <property type="nucleotide sequence ID" value="NC_007952.1"/>
</dbReference>
<evidence type="ECO:0000256" key="4">
    <source>
        <dbReference type="ARBA" id="ARBA00022519"/>
    </source>
</evidence>
<dbReference type="Proteomes" id="UP000001817">
    <property type="component" value="Chromosome 2"/>
</dbReference>
<keyword evidence="5" id="KW-0547">Nucleotide-binding</keyword>
<dbReference type="EMBL" id="CP000271">
    <property type="protein sequence ID" value="ABE34953.1"/>
    <property type="molecule type" value="Genomic_DNA"/>
</dbReference>
<evidence type="ECO:0000313" key="9">
    <source>
        <dbReference type="EMBL" id="ABE34953.1"/>
    </source>
</evidence>
<proteinExistence type="inferred from homology"/>
<evidence type="ECO:0000259" key="8">
    <source>
        <dbReference type="PROSITE" id="PS50893"/>
    </source>
</evidence>
<keyword evidence="2" id="KW-0813">Transport</keyword>
<evidence type="ECO:0000256" key="2">
    <source>
        <dbReference type="ARBA" id="ARBA00022448"/>
    </source>
</evidence>
<dbReference type="AlphaFoldDB" id="Q13LT6"/>
<dbReference type="GO" id="GO:0016887">
    <property type="term" value="F:ATP hydrolysis activity"/>
    <property type="evidence" value="ECO:0007669"/>
    <property type="project" value="InterPro"/>
</dbReference>
<dbReference type="GO" id="GO:0015807">
    <property type="term" value="P:L-amino acid transport"/>
    <property type="evidence" value="ECO:0007669"/>
    <property type="project" value="TreeGrafter"/>
</dbReference>
<keyword evidence="7" id="KW-0029">Amino-acid transport</keyword>
<name>Q13LT6_PARXL</name>
<dbReference type="Pfam" id="PF00005">
    <property type="entry name" value="ABC_tran"/>
    <property type="match status" value="1"/>
</dbReference>
<organism evidence="9 10">
    <name type="scientific">Paraburkholderia xenovorans (strain LB400)</name>
    <dbReference type="NCBI Taxonomy" id="266265"/>
    <lineage>
        <taxon>Bacteria</taxon>
        <taxon>Pseudomonadati</taxon>
        <taxon>Pseudomonadota</taxon>
        <taxon>Betaproteobacteria</taxon>
        <taxon>Burkholderiales</taxon>
        <taxon>Burkholderiaceae</taxon>
        <taxon>Paraburkholderia</taxon>
    </lineage>
</organism>
<keyword evidence="4" id="KW-0472">Membrane</keyword>
<protein>
    <submittedName>
        <fullName evidence="9">Amino acid/amide ABC transporter ATP-binding protein 2, HAAT family</fullName>
    </submittedName>
</protein>
<dbReference type="KEGG" id="bxe:Bxe_B1001"/>
<dbReference type="STRING" id="266265.Bxe_B1001"/>
<dbReference type="SUPFAM" id="SSF52540">
    <property type="entry name" value="P-loop containing nucleoside triphosphate hydrolases"/>
    <property type="match status" value="1"/>
</dbReference>
<dbReference type="InterPro" id="IPR003439">
    <property type="entry name" value="ABC_transporter-like_ATP-bd"/>
</dbReference>
<evidence type="ECO:0000256" key="1">
    <source>
        <dbReference type="ARBA" id="ARBA00005417"/>
    </source>
</evidence>
<evidence type="ECO:0000256" key="6">
    <source>
        <dbReference type="ARBA" id="ARBA00022840"/>
    </source>
</evidence>
<dbReference type="GO" id="GO:0005524">
    <property type="term" value="F:ATP binding"/>
    <property type="evidence" value="ECO:0007669"/>
    <property type="project" value="UniProtKB-KW"/>
</dbReference>
<dbReference type="InterPro" id="IPR017871">
    <property type="entry name" value="ABC_transporter-like_CS"/>
</dbReference>
<evidence type="ECO:0000256" key="7">
    <source>
        <dbReference type="ARBA" id="ARBA00022970"/>
    </source>
</evidence>
<evidence type="ECO:0000256" key="3">
    <source>
        <dbReference type="ARBA" id="ARBA00022475"/>
    </source>
</evidence>
<keyword evidence="6 9" id="KW-0067">ATP-binding</keyword>
<gene>
    <name evidence="9" type="ORF">Bxe_B1001</name>
</gene>
<keyword evidence="10" id="KW-1185">Reference proteome</keyword>
<evidence type="ECO:0000256" key="5">
    <source>
        <dbReference type="ARBA" id="ARBA00022741"/>
    </source>
</evidence>
<dbReference type="InterPro" id="IPR003593">
    <property type="entry name" value="AAA+_ATPase"/>
</dbReference>
<dbReference type="Gene3D" id="3.40.50.300">
    <property type="entry name" value="P-loop containing nucleotide triphosphate hydrolases"/>
    <property type="match status" value="1"/>
</dbReference>
<dbReference type="GO" id="GO:0015658">
    <property type="term" value="F:branched-chain amino acid transmembrane transporter activity"/>
    <property type="evidence" value="ECO:0007669"/>
    <property type="project" value="TreeGrafter"/>
</dbReference>
<evidence type="ECO:0000313" key="10">
    <source>
        <dbReference type="Proteomes" id="UP000001817"/>
    </source>
</evidence>
<dbReference type="PROSITE" id="PS00211">
    <property type="entry name" value="ABC_TRANSPORTER_1"/>
    <property type="match status" value="1"/>
</dbReference>
<keyword evidence="4" id="KW-0997">Cell inner membrane</keyword>
<keyword evidence="3" id="KW-1003">Cell membrane</keyword>
<comment type="similarity">
    <text evidence="1">Belongs to the ABC transporter superfamily.</text>
</comment>
<accession>Q13LT6</accession>
<dbReference type="PANTHER" id="PTHR43820:SF4">
    <property type="entry name" value="HIGH-AFFINITY BRANCHED-CHAIN AMINO ACID TRANSPORT ATP-BINDING PROTEIN LIVF"/>
    <property type="match status" value="1"/>
</dbReference>
<dbReference type="SMART" id="SM00382">
    <property type="entry name" value="AAA"/>
    <property type="match status" value="1"/>
</dbReference>
<feature type="domain" description="ABC transporter" evidence="8">
    <location>
        <begin position="6"/>
        <end position="238"/>
    </location>
</feature>